<name>A0AA94HPT7_DESDE</name>
<sequence length="348" mass="39013">MQKLLWLGSPFFGAELRACGWQDVVLHNFDASCVFGWHDLVRLAGFVPDVLVVADKSRPPFVLGVENFPCLTVHYSVDSHIHSWQPFYAQAFDICLVSLRDHLARFSGPFLEQERVWWSPPFAHERDQPDADARYLWDCLFVGTVSPEMPLRADFMRRLGERISGLHIARGNYRQLFPQGRVLLNHCEHEDLNFRVFEALGCGGCLVTPRVGHGLADLFVDGEHLVGYAPGDVGDAEFRIRFLLEHPDVAAHIRGAGLAEVNARHRARHRAQAFTDGLCDVWTQGHEALVARRRERAGAVLEKSLRLLYLHWAEECADAAVRQAYLAAAGGRFGLGGDGGQQAECIRV</sequence>
<dbReference type="SUPFAM" id="SSF53756">
    <property type="entry name" value="UDP-Glycosyltransferase/glycogen phosphorylase"/>
    <property type="match status" value="1"/>
</dbReference>
<feature type="domain" description="Spore protein YkvP/CgeB glycosyl transferase-like" evidence="1">
    <location>
        <begin position="166"/>
        <end position="274"/>
    </location>
</feature>
<dbReference type="EMBL" id="FPIW01000002">
    <property type="protein sequence ID" value="SFW11389.1"/>
    <property type="molecule type" value="Genomic_DNA"/>
</dbReference>
<organism evidence="2 3">
    <name type="scientific">Desulfovibrio desulfuricans</name>
    <dbReference type="NCBI Taxonomy" id="876"/>
    <lineage>
        <taxon>Bacteria</taxon>
        <taxon>Pseudomonadati</taxon>
        <taxon>Thermodesulfobacteriota</taxon>
        <taxon>Desulfovibrionia</taxon>
        <taxon>Desulfovibrionales</taxon>
        <taxon>Desulfovibrionaceae</taxon>
        <taxon>Desulfovibrio</taxon>
    </lineage>
</organism>
<accession>A0AA94HPT7</accession>
<gene>
    <name evidence="2" type="ORF">SAMN02910291_00012</name>
</gene>
<dbReference type="AlphaFoldDB" id="A0AA94HPT7"/>
<evidence type="ECO:0000313" key="3">
    <source>
        <dbReference type="Proteomes" id="UP000182680"/>
    </source>
</evidence>
<dbReference type="RefSeq" id="WP_072311117.1">
    <property type="nucleotide sequence ID" value="NZ_FPIW01000002.1"/>
</dbReference>
<dbReference type="Pfam" id="PF13524">
    <property type="entry name" value="Glyco_trans_1_2"/>
    <property type="match status" value="1"/>
</dbReference>
<evidence type="ECO:0000259" key="1">
    <source>
        <dbReference type="Pfam" id="PF13524"/>
    </source>
</evidence>
<protein>
    <submittedName>
        <fullName evidence="2">Spore maturation protein CgeB</fullName>
    </submittedName>
</protein>
<evidence type="ECO:0000313" key="2">
    <source>
        <dbReference type="EMBL" id="SFW11389.1"/>
    </source>
</evidence>
<dbReference type="InterPro" id="IPR055259">
    <property type="entry name" value="YkvP/CgeB_Glyco_trans-like"/>
</dbReference>
<dbReference type="Proteomes" id="UP000182680">
    <property type="component" value="Unassembled WGS sequence"/>
</dbReference>
<reference evidence="3" key="1">
    <citation type="submission" date="2016-11" db="EMBL/GenBank/DDBJ databases">
        <authorList>
            <person name="Jaros S."/>
            <person name="Januszkiewicz K."/>
            <person name="Wedrychowicz H."/>
        </authorList>
    </citation>
    <scope>NUCLEOTIDE SEQUENCE [LARGE SCALE GENOMIC DNA]</scope>
    <source>
        <strain evidence="3">DSM 7057</strain>
    </source>
</reference>
<proteinExistence type="predicted"/>
<comment type="caution">
    <text evidence="2">The sequence shown here is derived from an EMBL/GenBank/DDBJ whole genome shotgun (WGS) entry which is preliminary data.</text>
</comment>
<dbReference type="Gene3D" id="3.40.50.2000">
    <property type="entry name" value="Glycogen Phosphorylase B"/>
    <property type="match status" value="1"/>
</dbReference>